<comment type="caution">
    <text evidence="3">The sequence shown here is derived from an EMBL/GenBank/DDBJ whole genome shotgun (WGS) entry which is preliminary data.</text>
</comment>
<accession>A0A919NYM5</accession>
<keyword evidence="2" id="KW-0812">Transmembrane</keyword>
<feature type="compositionally biased region" description="Low complexity" evidence="1">
    <location>
        <begin position="47"/>
        <end position="60"/>
    </location>
</feature>
<sequence length="109" mass="10721">MAEAPLGATTKELKDMQTTKKRIVALTAGGALAAAGIVAALVLPAQAGTTTPTTVTQTGVEDGTNDGETADDATEVEGDAADGETDDDATEVEDGTSDGETADDAPATP</sequence>
<evidence type="ECO:0000256" key="2">
    <source>
        <dbReference type="SAM" id="Phobius"/>
    </source>
</evidence>
<protein>
    <submittedName>
        <fullName evidence="3">Uncharacterized protein</fullName>
    </submittedName>
</protein>
<organism evidence="3 4">
    <name type="scientific">Cellulomonas chitinilytica</name>
    <dbReference type="NCBI Taxonomy" id="398759"/>
    <lineage>
        <taxon>Bacteria</taxon>
        <taxon>Bacillati</taxon>
        <taxon>Actinomycetota</taxon>
        <taxon>Actinomycetes</taxon>
        <taxon>Micrococcales</taxon>
        <taxon>Cellulomonadaceae</taxon>
        <taxon>Cellulomonas</taxon>
    </lineage>
</organism>
<keyword evidence="4" id="KW-1185">Reference proteome</keyword>
<feature type="region of interest" description="Disordered" evidence="1">
    <location>
        <begin position="47"/>
        <end position="109"/>
    </location>
</feature>
<evidence type="ECO:0000313" key="3">
    <source>
        <dbReference type="EMBL" id="GIG20043.1"/>
    </source>
</evidence>
<gene>
    <name evidence="3" type="ORF">Cch01nite_07670</name>
</gene>
<reference evidence="3" key="1">
    <citation type="submission" date="2021-01" db="EMBL/GenBank/DDBJ databases">
        <title>Whole genome shotgun sequence of Cellulomonas chitinilytica NBRC 110799.</title>
        <authorList>
            <person name="Komaki H."/>
            <person name="Tamura T."/>
        </authorList>
    </citation>
    <scope>NUCLEOTIDE SEQUENCE</scope>
    <source>
        <strain evidence="3">NBRC 110799</strain>
    </source>
</reference>
<dbReference type="AlphaFoldDB" id="A0A919NYM5"/>
<feature type="transmembrane region" description="Helical" evidence="2">
    <location>
        <begin position="23"/>
        <end position="43"/>
    </location>
</feature>
<name>A0A919NYM5_9CELL</name>
<dbReference type="Proteomes" id="UP000632740">
    <property type="component" value="Unassembled WGS sequence"/>
</dbReference>
<dbReference type="EMBL" id="BONK01000002">
    <property type="protein sequence ID" value="GIG20043.1"/>
    <property type="molecule type" value="Genomic_DNA"/>
</dbReference>
<proteinExistence type="predicted"/>
<evidence type="ECO:0000313" key="4">
    <source>
        <dbReference type="Proteomes" id="UP000632740"/>
    </source>
</evidence>
<keyword evidence="2" id="KW-0472">Membrane</keyword>
<evidence type="ECO:0000256" key="1">
    <source>
        <dbReference type="SAM" id="MobiDB-lite"/>
    </source>
</evidence>
<keyword evidence="2" id="KW-1133">Transmembrane helix</keyword>
<feature type="compositionally biased region" description="Acidic residues" evidence="1">
    <location>
        <begin position="63"/>
        <end position="103"/>
    </location>
</feature>